<dbReference type="OrthoDB" id="9813321at2"/>
<dbReference type="PANTHER" id="PTHR34404:SF2">
    <property type="entry name" value="CONSERVED SERINE RICH PROTEIN"/>
    <property type="match status" value="1"/>
</dbReference>
<sequence length="90" mass="9846">MPIYEYECLNCKRIEEVFQKMSDAPLTTCSHCQGKLQKLISHSSFHLKGSGWYVTDYGGSKSGGSTPPKETTAACAKSCEAPKPAVKKDE</sequence>
<reference evidence="2 3" key="1">
    <citation type="journal article" date="2009" name="Environ. Microbiol.">
        <title>Genome sequence of Desulfobacterium autotrophicum HRM2, a marine sulfate reducer oxidizing organic carbon completely to carbon dioxide.</title>
        <authorList>
            <person name="Strittmatter A.W."/>
            <person name="Liesegang H."/>
            <person name="Rabus R."/>
            <person name="Decker I."/>
            <person name="Amann J."/>
            <person name="Andres S."/>
            <person name="Henne A."/>
            <person name="Fricke W.F."/>
            <person name="Martinez-Arias R."/>
            <person name="Bartels D."/>
            <person name="Goesmann A."/>
            <person name="Krause L."/>
            <person name="Puehler A."/>
            <person name="Klenk H.P."/>
            <person name="Richter M."/>
            <person name="Schuler M."/>
            <person name="Gloeckner F.O."/>
            <person name="Meyerdierks A."/>
            <person name="Gottschalk G."/>
            <person name="Amann R."/>
        </authorList>
    </citation>
    <scope>NUCLEOTIDE SEQUENCE [LARGE SCALE GENOMIC DNA]</scope>
    <source>
        <strain evidence="3">ATCC 43914 / DSM 3382 / HRM2</strain>
    </source>
</reference>
<dbReference type="eggNOG" id="COG2331">
    <property type="taxonomic scope" value="Bacteria"/>
</dbReference>
<evidence type="ECO:0000313" key="3">
    <source>
        <dbReference type="Proteomes" id="UP000000442"/>
    </source>
</evidence>
<dbReference type="EMBL" id="CP001087">
    <property type="protein sequence ID" value="ACN16145.1"/>
    <property type="molecule type" value="Genomic_DNA"/>
</dbReference>
<feature type="domain" description="Putative regulatory protein FmdB zinc ribbon" evidence="1">
    <location>
        <begin position="1"/>
        <end position="41"/>
    </location>
</feature>
<dbReference type="HOGENOM" id="CLU_136025_3_1_7"/>
<dbReference type="RefSeq" id="WP_015904907.1">
    <property type="nucleotide sequence ID" value="NC_012108.1"/>
</dbReference>
<dbReference type="KEGG" id="dat:HRM2_30620"/>
<dbReference type="Proteomes" id="UP000000442">
    <property type="component" value="Chromosome"/>
</dbReference>
<dbReference type="Pfam" id="PF09723">
    <property type="entry name" value="Zn_ribbon_8"/>
    <property type="match status" value="1"/>
</dbReference>
<evidence type="ECO:0000313" key="2">
    <source>
        <dbReference type="EMBL" id="ACN16145.1"/>
    </source>
</evidence>
<dbReference type="SMART" id="SM00834">
    <property type="entry name" value="CxxC_CXXC_SSSS"/>
    <property type="match status" value="1"/>
</dbReference>
<accession>C0QKQ5</accession>
<gene>
    <name evidence="2" type="ordered locus">HRM2_30620</name>
</gene>
<dbReference type="AlphaFoldDB" id="C0QKQ5"/>
<dbReference type="STRING" id="177437.HRM2_30620"/>
<dbReference type="NCBIfam" id="TIGR02605">
    <property type="entry name" value="CxxC_CxxC_SSSS"/>
    <property type="match status" value="1"/>
</dbReference>
<name>C0QKQ5_DESAH</name>
<proteinExistence type="predicted"/>
<organism evidence="2 3">
    <name type="scientific">Desulforapulum autotrophicum (strain ATCC 43914 / DSM 3382 / VKM B-1955 / HRM2)</name>
    <name type="common">Desulfobacterium autotrophicum</name>
    <dbReference type="NCBI Taxonomy" id="177437"/>
    <lineage>
        <taxon>Bacteria</taxon>
        <taxon>Pseudomonadati</taxon>
        <taxon>Thermodesulfobacteriota</taxon>
        <taxon>Desulfobacteria</taxon>
        <taxon>Desulfobacterales</taxon>
        <taxon>Desulfobacteraceae</taxon>
        <taxon>Desulforapulum</taxon>
    </lineage>
</organism>
<keyword evidence="3" id="KW-1185">Reference proteome</keyword>
<protein>
    <submittedName>
        <fullName evidence="2">FmdB family protein (Regulatory protein)</fullName>
    </submittedName>
</protein>
<evidence type="ECO:0000259" key="1">
    <source>
        <dbReference type="SMART" id="SM00834"/>
    </source>
</evidence>
<dbReference type="PANTHER" id="PTHR34404">
    <property type="entry name" value="REGULATORY PROTEIN, FMDB FAMILY"/>
    <property type="match status" value="1"/>
</dbReference>
<dbReference type="InterPro" id="IPR013429">
    <property type="entry name" value="Regulatory_FmdB_Zinc_ribbon"/>
</dbReference>